<accession>A0AAD7B047</accession>
<protein>
    <recommendedName>
        <fullName evidence="4">F-box domain-containing protein</fullName>
    </recommendedName>
</protein>
<dbReference type="AlphaFoldDB" id="A0AAD7B047"/>
<comment type="caution">
    <text evidence="2">The sequence shown here is derived from an EMBL/GenBank/DDBJ whole genome shotgun (WGS) entry which is preliminary data.</text>
</comment>
<dbReference type="EMBL" id="JARKIF010000057">
    <property type="protein sequence ID" value="KAJ7606493.1"/>
    <property type="molecule type" value="Genomic_DNA"/>
</dbReference>
<dbReference type="Proteomes" id="UP001221142">
    <property type="component" value="Unassembled WGS sequence"/>
</dbReference>
<sequence>MTHDDIDKTCRGAADRARITEIDAEIRALEERIRVLREERAPRQQRMDAYKYPVLSLANEVISEIFIQFLPPYPACPPLTGRESPTALTHICGNWRQIALAIPKLWRAILLPFVDDEDECYVLRILTTWLDRSGSCPISIQLEPDLRLSKKFLKPILLHRQRWEFVELVVLYTQVALIQGPMPRLYRLLLKVDQRSDDRHPNATPGDFPRLREVTLNHVRHWSWLPVSQLISLTFKDISPTNRLCGEKANSRGSPSLLTGNPRDALRTLQVSGTIMSDKLTLLTSLITRSGCKLQRVFITGWRNFAKNGFRGSFPDIPEIIFNMSYEWYERTEGDKEDSGDELDEDDLHARPRRQMMPGW</sequence>
<organism evidence="2 3">
    <name type="scientific">Roridomyces roridus</name>
    <dbReference type="NCBI Taxonomy" id="1738132"/>
    <lineage>
        <taxon>Eukaryota</taxon>
        <taxon>Fungi</taxon>
        <taxon>Dikarya</taxon>
        <taxon>Basidiomycota</taxon>
        <taxon>Agaricomycotina</taxon>
        <taxon>Agaricomycetes</taxon>
        <taxon>Agaricomycetidae</taxon>
        <taxon>Agaricales</taxon>
        <taxon>Marasmiineae</taxon>
        <taxon>Mycenaceae</taxon>
        <taxon>Roridomyces</taxon>
    </lineage>
</organism>
<gene>
    <name evidence="2" type="ORF">FB45DRAFT_1041066</name>
</gene>
<name>A0AAD7B047_9AGAR</name>
<proteinExistence type="predicted"/>
<evidence type="ECO:0000256" key="1">
    <source>
        <dbReference type="SAM" id="MobiDB-lite"/>
    </source>
</evidence>
<feature type="compositionally biased region" description="Acidic residues" evidence="1">
    <location>
        <begin position="335"/>
        <end position="347"/>
    </location>
</feature>
<evidence type="ECO:0000313" key="3">
    <source>
        <dbReference type="Proteomes" id="UP001221142"/>
    </source>
</evidence>
<evidence type="ECO:0008006" key="4">
    <source>
        <dbReference type="Google" id="ProtNLM"/>
    </source>
</evidence>
<reference evidence="2" key="1">
    <citation type="submission" date="2023-03" db="EMBL/GenBank/DDBJ databases">
        <title>Massive genome expansion in bonnet fungi (Mycena s.s.) driven by repeated elements and novel gene families across ecological guilds.</title>
        <authorList>
            <consortium name="Lawrence Berkeley National Laboratory"/>
            <person name="Harder C.B."/>
            <person name="Miyauchi S."/>
            <person name="Viragh M."/>
            <person name="Kuo A."/>
            <person name="Thoen E."/>
            <person name="Andreopoulos B."/>
            <person name="Lu D."/>
            <person name="Skrede I."/>
            <person name="Drula E."/>
            <person name="Henrissat B."/>
            <person name="Morin E."/>
            <person name="Kohler A."/>
            <person name="Barry K."/>
            <person name="LaButti K."/>
            <person name="Morin E."/>
            <person name="Salamov A."/>
            <person name="Lipzen A."/>
            <person name="Mereny Z."/>
            <person name="Hegedus B."/>
            <person name="Baldrian P."/>
            <person name="Stursova M."/>
            <person name="Weitz H."/>
            <person name="Taylor A."/>
            <person name="Grigoriev I.V."/>
            <person name="Nagy L.G."/>
            <person name="Martin F."/>
            <person name="Kauserud H."/>
        </authorList>
    </citation>
    <scope>NUCLEOTIDE SEQUENCE</scope>
    <source>
        <strain evidence="2">9284</strain>
    </source>
</reference>
<keyword evidence="3" id="KW-1185">Reference proteome</keyword>
<feature type="region of interest" description="Disordered" evidence="1">
    <location>
        <begin position="333"/>
        <end position="360"/>
    </location>
</feature>
<evidence type="ECO:0000313" key="2">
    <source>
        <dbReference type="EMBL" id="KAJ7606493.1"/>
    </source>
</evidence>